<evidence type="ECO:0000313" key="2">
    <source>
        <dbReference type="Proteomes" id="UP000316030"/>
    </source>
</evidence>
<accession>A0A521E924</accession>
<dbReference type="AlphaFoldDB" id="A0A521E924"/>
<dbReference type="EMBL" id="FXTO01000015">
    <property type="protein sequence ID" value="SMO80436.1"/>
    <property type="molecule type" value="Genomic_DNA"/>
</dbReference>
<protein>
    <submittedName>
        <fullName evidence="1">Uncharacterized protein</fullName>
    </submittedName>
</protein>
<name>A0A521E924_9RHOB</name>
<organism evidence="1 2">
    <name type="scientific">Thalassovita litoralis</name>
    <dbReference type="NCBI Taxonomy" id="1010611"/>
    <lineage>
        <taxon>Bacteria</taxon>
        <taxon>Pseudomonadati</taxon>
        <taxon>Pseudomonadota</taxon>
        <taxon>Alphaproteobacteria</taxon>
        <taxon>Rhodobacterales</taxon>
        <taxon>Roseobacteraceae</taxon>
        <taxon>Thalassovita</taxon>
    </lineage>
</organism>
<gene>
    <name evidence="1" type="ORF">SAMN06265173_11520</name>
</gene>
<reference evidence="1 2" key="1">
    <citation type="submission" date="2017-05" db="EMBL/GenBank/DDBJ databases">
        <authorList>
            <person name="Varghese N."/>
            <person name="Submissions S."/>
        </authorList>
    </citation>
    <scope>NUCLEOTIDE SEQUENCE [LARGE SCALE GENOMIC DNA]</scope>
    <source>
        <strain evidence="1 2">DSM 29506</strain>
    </source>
</reference>
<keyword evidence="2" id="KW-1185">Reference proteome</keyword>
<evidence type="ECO:0000313" key="1">
    <source>
        <dbReference type="EMBL" id="SMO80436.1"/>
    </source>
</evidence>
<dbReference type="Proteomes" id="UP000316030">
    <property type="component" value="Unassembled WGS sequence"/>
</dbReference>
<sequence>MKTFFLDGPELSYVTRRVERGDYRGVHEVILNGLYLLQQAEKEDPYGRRSHKQVVRFVQPPIISVPAGPVKSVM</sequence>
<proteinExistence type="predicted"/>